<organism evidence="2 3">
    <name type="scientific">Flammeovirga pacifica</name>
    <dbReference type="NCBI Taxonomy" id="915059"/>
    <lineage>
        <taxon>Bacteria</taxon>
        <taxon>Pseudomonadati</taxon>
        <taxon>Bacteroidota</taxon>
        <taxon>Cytophagia</taxon>
        <taxon>Cytophagales</taxon>
        <taxon>Flammeovirgaceae</taxon>
        <taxon>Flammeovirga</taxon>
    </lineage>
</organism>
<accession>A0A1S1YWN9</accession>
<dbReference type="Proteomes" id="UP000179797">
    <property type="component" value="Unassembled WGS sequence"/>
</dbReference>
<dbReference type="InterPro" id="IPR038434">
    <property type="entry name" value="YARHG_sf"/>
</dbReference>
<dbReference type="STRING" id="915059.NH26_03245"/>
<proteinExistence type="predicted"/>
<keyword evidence="3" id="KW-1185">Reference proteome</keyword>
<dbReference type="EMBL" id="JRYR02000001">
    <property type="protein sequence ID" value="OHX65431.1"/>
    <property type="molecule type" value="Genomic_DNA"/>
</dbReference>
<comment type="caution">
    <text evidence="2">The sequence shown here is derived from an EMBL/GenBank/DDBJ whole genome shotgun (WGS) entry which is preliminary data.</text>
</comment>
<feature type="domain" description="YARHG" evidence="1">
    <location>
        <begin position="181"/>
        <end position="263"/>
    </location>
</feature>
<evidence type="ECO:0000313" key="2">
    <source>
        <dbReference type="EMBL" id="OHX65431.1"/>
    </source>
</evidence>
<dbReference type="SMART" id="SM01324">
    <property type="entry name" value="YARHG"/>
    <property type="match status" value="1"/>
</dbReference>
<evidence type="ECO:0000313" key="3">
    <source>
        <dbReference type="Proteomes" id="UP000179797"/>
    </source>
</evidence>
<sequence>MKNCFRIHLMFVKKSMKHIFNLLILMVAGWSVGYAQESNSNSEANYIPADFPKNYVVVEEWINCTKGKYVFKSTNDYIFIHDCIGDSEIYDLGRWERKGDTILIFITHTIGTRPIGEPTNPEYKSAAVPEDYLTYKTYVHFESWDEKKKIINVNDFLHSMCTISEEEKASHIKINTDNYLIPGDYKYVSCKILTENDIKNHSKSELRLMRNEVFARYGYRFKSDDLRIYFSKKDWYFPKLDKADEFLTDIEIKNIDLIKRLEKQ</sequence>
<protein>
    <recommendedName>
        <fullName evidence="1">YARHG domain-containing protein</fullName>
    </recommendedName>
</protein>
<gene>
    <name evidence="2" type="ORF">NH26_03245</name>
</gene>
<dbReference type="Gene3D" id="1.20.58.1690">
    <property type="match status" value="1"/>
</dbReference>
<reference evidence="2 3" key="1">
    <citation type="journal article" date="2012" name="Int. J. Syst. Evol. Microbiol.">
        <title>Flammeovirga pacifica sp. nov., isolated from deep-sea sediment.</title>
        <authorList>
            <person name="Xu H."/>
            <person name="Fu Y."/>
            <person name="Yang N."/>
            <person name="Ding Z."/>
            <person name="Lai Q."/>
            <person name="Zeng R."/>
        </authorList>
    </citation>
    <scope>NUCLEOTIDE SEQUENCE [LARGE SCALE GENOMIC DNA]</scope>
    <source>
        <strain evidence="3">DSM 24597 / LMG 26175 / WPAGA1</strain>
    </source>
</reference>
<dbReference type="InterPro" id="IPR025582">
    <property type="entry name" value="YARHG_dom"/>
</dbReference>
<dbReference type="Pfam" id="PF13308">
    <property type="entry name" value="YARHG"/>
    <property type="match status" value="1"/>
</dbReference>
<dbReference type="AlphaFoldDB" id="A0A1S1YWN9"/>
<name>A0A1S1YWN9_FLAPC</name>
<evidence type="ECO:0000259" key="1">
    <source>
        <dbReference type="SMART" id="SM01324"/>
    </source>
</evidence>